<dbReference type="Proteomes" id="UP000198937">
    <property type="component" value="Unassembled WGS sequence"/>
</dbReference>
<organism evidence="2 3">
    <name type="scientific">Micromonospora yangpuensis</name>
    <dbReference type="NCBI Taxonomy" id="683228"/>
    <lineage>
        <taxon>Bacteria</taxon>
        <taxon>Bacillati</taxon>
        <taxon>Actinomycetota</taxon>
        <taxon>Actinomycetes</taxon>
        <taxon>Micromonosporales</taxon>
        <taxon>Micromonosporaceae</taxon>
        <taxon>Micromonospora</taxon>
    </lineage>
</organism>
<dbReference type="RefSeq" id="WP_139135793.1">
    <property type="nucleotide sequence ID" value="NZ_BMMJ01000022.1"/>
</dbReference>
<gene>
    <name evidence="2" type="ORF">GA0070617_5684</name>
</gene>
<keyword evidence="3" id="KW-1185">Reference proteome</keyword>
<reference evidence="2 3" key="1">
    <citation type="submission" date="2016-06" db="EMBL/GenBank/DDBJ databases">
        <authorList>
            <person name="Kjaerup R.B."/>
            <person name="Dalgaard T.S."/>
            <person name="Juul-Madsen H.R."/>
        </authorList>
    </citation>
    <scope>NUCLEOTIDE SEQUENCE [LARGE SCALE GENOMIC DNA]</scope>
    <source>
        <strain evidence="2 3">DSM 45577</strain>
    </source>
</reference>
<evidence type="ECO:0000313" key="3">
    <source>
        <dbReference type="Proteomes" id="UP000198937"/>
    </source>
</evidence>
<accession>A0A1C6VFP3</accession>
<evidence type="ECO:0000313" key="2">
    <source>
        <dbReference type="EMBL" id="SCL65173.1"/>
    </source>
</evidence>
<name>A0A1C6VFP3_9ACTN</name>
<evidence type="ECO:0000256" key="1">
    <source>
        <dbReference type="SAM" id="MobiDB-lite"/>
    </source>
</evidence>
<dbReference type="AlphaFoldDB" id="A0A1C6VFP3"/>
<dbReference type="STRING" id="683228.GA0070617_5684"/>
<sequence>MRGRGYVVGMLAVGLLLSGCAGRTDGQDAPGDSTVGWDVGEPTGLIGSWTVTGLDGAEPILRLAPDDLSVFEDCGVRLGQWRAHPDGLFVASVSGGLATSRSAGGECAGETETPDWLARVTGFRTDGDQRVLLDEQDQQVARLRPGARPSAPPEMSAEQAAPPVVTDQARRDLGPVKELPAALTAPARDAVLGRWAPADGARGGPRAAHVELRADGDWRGSDGCNGQGGRWVLGSGGAFLASSGPSTLIGCDNVPVGSWLDGARRIGLDGAVLVLFDAQGAETARLHRAS</sequence>
<proteinExistence type="predicted"/>
<dbReference type="OrthoDB" id="4990393at2"/>
<dbReference type="EMBL" id="FMIA01000002">
    <property type="protein sequence ID" value="SCL65173.1"/>
    <property type="molecule type" value="Genomic_DNA"/>
</dbReference>
<protein>
    <recommendedName>
        <fullName evidence="4">META domain-containing protein</fullName>
    </recommendedName>
</protein>
<evidence type="ECO:0008006" key="4">
    <source>
        <dbReference type="Google" id="ProtNLM"/>
    </source>
</evidence>
<dbReference type="PROSITE" id="PS51257">
    <property type="entry name" value="PROKAR_LIPOPROTEIN"/>
    <property type="match status" value="1"/>
</dbReference>
<feature type="region of interest" description="Disordered" evidence="1">
    <location>
        <begin position="144"/>
        <end position="163"/>
    </location>
</feature>